<dbReference type="PANTHER" id="PTHR45947">
    <property type="entry name" value="SULFOQUINOVOSYL TRANSFERASE SQD2"/>
    <property type="match status" value="1"/>
</dbReference>
<dbReference type="SUPFAM" id="SSF53756">
    <property type="entry name" value="UDP-Glycosyltransferase/glycogen phosphorylase"/>
    <property type="match status" value="1"/>
</dbReference>
<accession>A0A6J7J3M4</accession>
<reference evidence="1" key="1">
    <citation type="submission" date="2020-05" db="EMBL/GenBank/DDBJ databases">
        <authorList>
            <person name="Chiriac C."/>
            <person name="Salcher M."/>
            <person name="Ghai R."/>
            <person name="Kavagutti S V."/>
        </authorList>
    </citation>
    <scope>NUCLEOTIDE SEQUENCE</scope>
</reference>
<dbReference type="Pfam" id="PF13692">
    <property type="entry name" value="Glyco_trans_1_4"/>
    <property type="match status" value="1"/>
</dbReference>
<name>A0A6J7J3M4_9ZZZZ</name>
<proteinExistence type="predicted"/>
<dbReference type="Gene3D" id="3.40.50.2000">
    <property type="entry name" value="Glycogen Phosphorylase B"/>
    <property type="match status" value="1"/>
</dbReference>
<sequence length="371" mass="40758">MGAEASCLNRRVIRFMAPDLPTPSGGIKVIYRYVEHLRALGHDARVWHGTPGFAYDSWGSTAPVDTGHHLDFAAGDVLVMPETGGSKWSFLSDGQPVVMLCQGMDFVFASSDFLTDEPGAYPGWPQATAAIAVSDAIHTFLDRACTPGFPIHNVPVQIEDWFEPVDKERRIALMPRRRREDLLGAVQLVRRSGRLAGWEIVLIDGMTQQQVAEELGRAAIFLFGAEREGVGLPGAEAMASGCYVVGFTGDGAKEYMLPEHSSVIADSDVVDMCDRTLEAMEWFDRDRATYDARAAAGRDWVRSRHSAELVRQRLGAAFEQIAAPGSPSRLPAATTLAHYQSHAPASDPWNRVRIAARRTGRRVVDEVRARL</sequence>
<organism evidence="1">
    <name type="scientific">freshwater metagenome</name>
    <dbReference type="NCBI Taxonomy" id="449393"/>
    <lineage>
        <taxon>unclassified sequences</taxon>
        <taxon>metagenomes</taxon>
        <taxon>ecological metagenomes</taxon>
    </lineage>
</organism>
<protein>
    <submittedName>
        <fullName evidence="1">Unannotated protein</fullName>
    </submittedName>
</protein>
<dbReference type="EMBL" id="CAFBMW010000011">
    <property type="protein sequence ID" value="CAB4937958.1"/>
    <property type="molecule type" value="Genomic_DNA"/>
</dbReference>
<dbReference type="GO" id="GO:0016757">
    <property type="term" value="F:glycosyltransferase activity"/>
    <property type="evidence" value="ECO:0007669"/>
    <property type="project" value="TreeGrafter"/>
</dbReference>
<dbReference type="InterPro" id="IPR050194">
    <property type="entry name" value="Glycosyltransferase_grp1"/>
</dbReference>
<dbReference type="AlphaFoldDB" id="A0A6J7J3M4"/>
<evidence type="ECO:0000313" key="1">
    <source>
        <dbReference type="EMBL" id="CAB4937958.1"/>
    </source>
</evidence>
<gene>
    <name evidence="1" type="ORF">UFOPK3662_01677</name>
</gene>
<dbReference type="PANTHER" id="PTHR45947:SF3">
    <property type="entry name" value="SULFOQUINOVOSYL TRANSFERASE SQD2"/>
    <property type="match status" value="1"/>
</dbReference>